<reference evidence="1 2" key="1">
    <citation type="journal article" date="2021" name="Appl. Environ. Microbiol.">
        <title>Genetic linkage and physical mapping for an oyster mushroom Pleurotus cornucopiae and QTL analysis for the trait cap color.</title>
        <authorList>
            <person name="Zhang Y."/>
            <person name="Gao W."/>
            <person name="Sonnenberg A."/>
            <person name="Chen Q."/>
            <person name="Zhang J."/>
            <person name="Huang C."/>
        </authorList>
    </citation>
    <scope>NUCLEOTIDE SEQUENCE [LARGE SCALE GENOMIC DNA]</scope>
    <source>
        <strain evidence="1">CCMSSC00406</strain>
    </source>
</reference>
<evidence type="ECO:0000313" key="2">
    <source>
        <dbReference type="Proteomes" id="UP000824881"/>
    </source>
</evidence>
<dbReference type="EMBL" id="WQMT02000005">
    <property type="protein sequence ID" value="KAG9222736.1"/>
    <property type="molecule type" value="Genomic_DNA"/>
</dbReference>
<proteinExistence type="predicted"/>
<sequence>MKELRIQLYLSLFVGLNVFCATNPTQHIMLPFAFLIFIIVKFCLAVQAFNFTTATVPSECSDLIVDWTGGQAPFQLLIIPPGGTMRNISVPDSAFSNGRGTFRTRLSLRRDRRFVLTMSDATGLVSGGTSELKVVAPPPPNVGCNTTEPNVDFFFSLDSELEQCKPYPFTLYTNATQPITIIGAVPGGQSFVLHPPEGSSYNWTANVAAGTPIIFTMIDSLGRNGGTADIRLVRISNDTSCLGTSVTPIPSTSGPRKLSAGVIAAIVICVVLGLASLPIVAILFIRYERRRSAQNDPRASNHVIDLTGGMSSAASSVRPGINSAHEQSSVHTPQPQPFMLTTRETVRSITPSSTPNRTLSKVSQPRVDSGSTVLGSTIRSGGPSRTSTQHSRVIIHSDMEEMDDMEPGEVVELPPQYFDRRGNSGYTSVESSSRGTSFSKVCD</sequence>
<gene>
    <name evidence="1" type="ORF">CCMSSC00406_0004650</name>
</gene>
<dbReference type="Proteomes" id="UP000824881">
    <property type="component" value="Unassembled WGS sequence"/>
</dbReference>
<keyword evidence="2" id="KW-1185">Reference proteome</keyword>
<comment type="caution">
    <text evidence="1">The sequence shown here is derived from an EMBL/GenBank/DDBJ whole genome shotgun (WGS) entry which is preliminary data.</text>
</comment>
<name>A0ACB7IYL0_PLECO</name>
<evidence type="ECO:0000313" key="1">
    <source>
        <dbReference type="EMBL" id="KAG9222736.1"/>
    </source>
</evidence>
<protein>
    <submittedName>
        <fullName evidence="1">Uncharacterized protein</fullName>
    </submittedName>
</protein>
<accession>A0ACB7IYL0</accession>
<organism evidence="1 2">
    <name type="scientific">Pleurotus cornucopiae</name>
    <name type="common">Cornucopia mushroom</name>
    <dbReference type="NCBI Taxonomy" id="5321"/>
    <lineage>
        <taxon>Eukaryota</taxon>
        <taxon>Fungi</taxon>
        <taxon>Dikarya</taxon>
        <taxon>Basidiomycota</taxon>
        <taxon>Agaricomycotina</taxon>
        <taxon>Agaricomycetes</taxon>
        <taxon>Agaricomycetidae</taxon>
        <taxon>Agaricales</taxon>
        <taxon>Pleurotineae</taxon>
        <taxon>Pleurotaceae</taxon>
        <taxon>Pleurotus</taxon>
    </lineage>
</organism>